<gene>
    <name evidence="2" type="ORF">SDJN03_13656</name>
</gene>
<feature type="region of interest" description="Disordered" evidence="1">
    <location>
        <begin position="1"/>
        <end position="27"/>
    </location>
</feature>
<feature type="region of interest" description="Disordered" evidence="1">
    <location>
        <begin position="77"/>
        <end position="105"/>
    </location>
</feature>
<keyword evidence="3" id="KW-1185">Reference proteome</keyword>
<proteinExistence type="predicted"/>
<evidence type="ECO:0000313" key="3">
    <source>
        <dbReference type="Proteomes" id="UP000685013"/>
    </source>
</evidence>
<dbReference type="EMBL" id="JAGKQH010000009">
    <property type="protein sequence ID" value="KAG6591310.1"/>
    <property type="molecule type" value="Genomic_DNA"/>
</dbReference>
<reference evidence="2 3" key="1">
    <citation type="journal article" date="2021" name="Hortic Res">
        <title>The domestication of Cucurbita argyrosperma as revealed by the genome of its wild relative.</title>
        <authorList>
            <person name="Barrera-Redondo J."/>
            <person name="Sanchez-de la Vega G."/>
            <person name="Aguirre-Liguori J.A."/>
            <person name="Castellanos-Morales G."/>
            <person name="Gutierrez-Guerrero Y.T."/>
            <person name="Aguirre-Dugua X."/>
            <person name="Aguirre-Planter E."/>
            <person name="Tenaillon M.I."/>
            <person name="Lira-Saade R."/>
            <person name="Eguiarte L.E."/>
        </authorList>
    </citation>
    <scope>NUCLEOTIDE SEQUENCE [LARGE SCALE GENOMIC DNA]</scope>
    <source>
        <strain evidence="2">JBR-2021</strain>
    </source>
</reference>
<feature type="compositionally biased region" description="Acidic residues" evidence="1">
    <location>
        <begin position="77"/>
        <end position="94"/>
    </location>
</feature>
<evidence type="ECO:0000313" key="2">
    <source>
        <dbReference type="EMBL" id="KAG6591310.1"/>
    </source>
</evidence>
<dbReference type="Proteomes" id="UP000685013">
    <property type="component" value="Chromosome 9"/>
</dbReference>
<name>A0AAV6N382_9ROSI</name>
<feature type="non-terminal residue" evidence="2">
    <location>
        <position position="1"/>
    </location>
</feature>
<sequence length="105" mass="11790">MSSARQRQGALSRYAGEMASNSRHAQMSLTDAQTKALMMASRFSPHIWAPFNLTTQMGQSMDPFINHQVEYESWVDVEEEEEEQEARDGEDEAFGEATPAPAVLH</sequence>
<organism evidence="2 3">
    <name type="scientific">Cucurbita argyrosperma subsp. sororia</name>
    <dbReference type="NCBI Taxonomy" id="37648"/>
    <lineage>
        <taxon>Eukaryota</taxon>
        <taxon>Viridiplantae</taxon>
        <taxon>Streptophyta</taxon>
        <taxon>Embryophyta</taxon>
        <taxon>Tracheophyta</taxon>
        <taxon>Spermatophyta</taxon>
        <taxon>Magnoliopsida</taxon>
        <taxon>eudicotyledons</taxon>
        <taxon>Gunneridae</taxon>
        <taxon>Pentapetalae</taxon>
        <taxon>rosids</taxon>
        <taxon>fabids</taxon>
        <taxon>Cucurbitales</taxon>
        <taxon>Cucurbitaceae</taxon>
        <taxon>Cucurbiteae</taxon>
        <taxon>Cucurbita</taxon>
    </lineage>
</organism>
<protein>
    <submittedName>
        <fullName evidence="2">Uncharacterized protein</fullName>
    </submittedName>
</protein>
<dbReference type="AlphaFoldDB" id="A0AAV6N382"/>
<evidence type="ECO:0000256" key="1">
    <source>
        <dbReference type="SAM" id="MobiDB-lite"/>
    </source>
</evidence>
<accession>A0AAV6N382</accession>
<comment type="caution">
    <text evidence="2">The sequence shown here is derived from an EMBL/GenBank/DDBJ whole genome shotgun (WGS) entry which is preliminary data.</text>
</comment>